<sequence length="393" mass="44691">MRNTGSADPQSSRANTPSQMPTSSSKYYHPYFSPAEIQYLSEKQRGKQTATQEEKVRQNACTFLETIGARIGFPRRTIATAEVLYHRFHLFFPRKDFQYHDVALAALYVSTKEHDTLKKPRELLAASYAIRYPDRAAKSKNPGGEIDLDTMDQTVVESDRQRLLAIERLILETICFNFTARMAFPYVIKIGKERRANKKVIKLAWRIAIDCYRTILPLLYPPHTLAIGSLYVASLLLSFEQPQVSDYDENGNVSPAVLAQQFSTPSKWKDTYRLQLGDVDDFAHTMLDLFVQFSQNPSANTSPSTPSSPSPNLPARDRHNLQALQPQSPYKSDQLIRMKIALREHEDALNGHRREQKLLSSDPSALYNNDKIGQNEGTVRFLFFPPDNKGNMA</sequence>
<dbReference type="EMBL" id="NHYD01003942">
    <property type="protein sequence ID" value="PPQ69100.1"/>
    <property type="molecule type" value="Genomic_DNA"/>
</dbReference>
<dbReference type="GO" id="GO:0006357">
    <property type="term" value="P:regulation of transcription by RNA polymerase II"/>
    <property type="evidence" value="ECO:0007669"/>
    <property type="project" value="InterPro"/>
</dbReference>
<name>A0A409VS41_PSICY</name>
<dbReference type="GO" id="GO:0016538">
    <property type="term" value="F:cyclin-dependent protein serine/threonine kinase regulator activity"/>
    <property type="evidence" value="ECO:0007669"/>
    <property type="project" value="InterPro"/>
</dbReference>
<gene>
    <name evidence="4" type="ORF">CVT25_004597</name>
</gene>
<dbReference type="Gene3D" id="1.10.472.10">
    <property type="entry name" value="Cyclin-like"/>
    <property type="match status" value="2"/>
</dbReference>
<feature type="domain" description="Cyclin-like" evidence="3">
    <location>
        <begin position="185"/>
        <end position="288"/>
    </location>
</feature>
<dbReference type="InterPro" id="IPR006671">
    <property type="entry name" value="Cyclin_N"/>
</dbReference>
<evidence type="ECO:0000313" key="5">
    <source>
        <dbReference type="Proteomes" id="UP000283269"/>
    </source>
</evidence>
<dbReference type="OrthoDB" id="25002at2759"/>
<protein>
    <recommendedName>
        <fullName evidence="3">Cyclin-like domain-containing protein</fullName>
    </recommendedName>
</protein>
<dbReference type="Proteomes" id="UP000283269">
    <property type="component" value="Unassembled WGS sequence"/>
</dbReference>
<accession>A0A409VS41</accession>
<feature type="region of interest" description="Disordered" evidence="2">
    <location>
        <begin position="296"/>
        <end position="317"/>
    </location>
</feature>
<evidence type="ECO:0000256" key="1">
    <source>
        <dbReference type="RuleBase" id="RU000383"/>
    </source>
</evidence>
<dbReference type="AlphaFoldDB" id="A0A409VS41"/>
<feature type="compositionally biased region" description="Low complexity" evidence="2">
    <location>
        <begin position="296"/>
        <end position="305"/>
    </location>
</feature>
<reference evidence="4 5" key="1">
    <citation type="journal article" date="2018" name="Evol. Lett.">
        <title>Horizontal gene cluster transfer increased hallucinogenic mushroom diversity.</title>
        <authorList>
            <person name="Reynolds H.T."/>
            <person name="Vijayakumar V."/>
            <person name="Gluck-Thaler E."/>
            <person name="Korotkin H.B."/>
            <person name="Matheny P.B."/>
            <person name="Slot J.C."/>
        </authorList>
    </citation>
    <scope>NUCLEOTIDE SEQUENCE [LARGE SCALE GENOMIC DNA]</scope>
    <source>
        <strain evidence="4 5">2631</strain>
    </source>
</reference>
<dbReference type="SUPFAM" id="SSF47954">
    <property type="entry name" value="Cyclin-like"/>
    <property type="match status" value="2"/>
</dbReference>
<feature type="compositionally biased region" description="Polar residues" evidence="2">
    <location>
        <begin position="1"/>
        <end position="26"/>
    </location>
</feature>
<dbReference type="InterPro" id="IPR036915">
    <property type="entry name" value="Cyclin-like_sf"/>
</dbReference>
<dbReference type="STRING" id="93625.A0A409VS41"/>
<dbReference type="InParanoid" id="A0A409VS41"/>
<dbReference type="FunCoup" id="A0A409VS41">
    <property type="interactions" value="95"/>
</dbReference>
<feature type="region of interest" description="Disordered" evidence="2">
    <location>
        <begin position="1"/>
        <end position="28"/>
    </location>
</feature>
<proteinExistence type="inferred from homology"/>
<keyword evidence="1" id="KW-0195">Cyclin</keyword>
<dbReference type="SMART" id="SM00385">
    <property type="entry name" value="CYCLIN"/>
    <property type="match status" value="2"/>
</dbReference>
<comment type="caution">
    <text evidence="4">The sequence shown here is derived from an EMBL/GenBank/DDBJ whole genome shotgun (WGS) entry which is preliminary data.</text>
</comment>
<evidence type="ECO:0000313" key="4">
    <source>
        <dbReference type="EMBL" id="PPQ69100.1"/>
    </source>
</evidence>
<dbReference type="InterPro" id="IPR013763">
    <property type="entry name" value="Cyclin-like_dom"/>
</dbReference>
<dbReference type="CDD" id="cd20546">
    <property type="entry name" value="CYCLIN_SpCG1C_ScCTK2-like_rpt2"/>
    <property type="match status" value="1"/>
</dbReference>
<keyword evidence="5" id="KW-1185">Reference proteome</keyword>
<evidence type="ECO:0000256" key="2">
    <source>
        <dbReference type="SAM" id="MobiDB-lite"/>
    </source>
</evidence>
<evidence type="ECO:0000259" key="3">
    <source>
        <dbReference type="SMART" id="SM00385"/>
    </source>
</evidence>
<comment type="similarity">
    <text evidence="1">Belongs to the cyclin family.</text>
</comment>
<dbReference type="InterPro" id="IPR043198">
    <property type="entry name" value="Cyclin/Ssn8"/>
</dbReference>
<organism evidence="4 5">
    <name type="scientific">Psilocybe cyanescens</name>
    <dbReference type="NCBI Taxonomy" id="93625"/>
    <lineage>
        <taxon>Eukaryota</taxon>
        <taxon>Fungi</taxon>
        <taxon>Dikarya</taxon>
        <taxon>Basidiomycota</taxon>
        <taxon>Agaricomycotina</taxon>
        <taxon>Agaricomycetes</taxon>
        <taxon>Agaricomycetidae</taxon>
        <taxon>Agaricales</taxon>
        <taxon>Agaricineae</taxon>
        <taxon>Strophariaceae</taxon>
        <taxon>Psilocybe</taxon>
    </lineage>
</organism>
<feature type="domain" description="Cyclin-like" evidence="3">
    <location>
        <begin position="62"/>
        <end position="172"/>
    </location>
</feature>
<dbReference type="Pfam" id="PF00134">
    <property type="entry name" value="Cyclin_N"/>
    <property type="match status" value="1"/>
</dbReference>
<dbReference type="PANTHER" id="PTHR10026">
    <property type="entry name" value="CYCLIN"/>
    <property type="match status" value="1"/>
</dbReference>